<feature type="transmembrane region" description="Helical" evidence="1">
    <location>
        <begin position="363"/>
        <end position="381"/>
    </location>
</feature>
<proteinExistence type="predicted"/>
<feature type="transmembrane region" description="Helical" evidence="1">
    <location>
        <begin position="547"/>
        <end position="566"/>
    </location>
</feature>
<keyword evidence="3" id="KW-1185">Reference proteome</keyword>
<feature type="transmembrane region" description="Helical" evidence="1">
    <location>
        <begin position="421"/>
        <end position="441"/>
    </location>
</feature>
<name>A0A6F8PR95_9GAMM</name>
<feature type="transmembrane region" description="Helical" evidence="1">
    <location>
        <begin position="511"/>
        <end position="535"/>
    </location>
</feature>
<feature type="transmembrane region" description="Helical" evidence="1">
    <location>
        <begin position="485"/>
        <end position="505"/>
    </location>
</feature>
<dbReference type="Proteomes" id="UP000501726">
    <property type="component" value="Chromosome"/>
</dbReference>
<evidence type="ECO:0000256" key="1">
    <source>
        <dbReference type="SAM" id="Phobius"/>
    </source>
</evidence>
<accession>A0A6F8PR95</accession>
<dbReference type="Gene3D" id="2.60.200.40">
    <property type="match status" value="1"/>
</dbReference>
<protein>
    <recommendedName>
        <fullName evidence="4">TIGR00341 family protein</fullName>
    </recommendedName>
</protein>
<dbReference type="EMBL" id="AP021889">
    <property type="protein sequence ID" value="BBP44635.1"/>
    <property type="molecule type" value="Genomic_DNA"/>
</dbReference>
<keyword evidence="1" id="KW-1133">Transmembrane helix</keyword>
<feature type="transmembrane region" description="Helical" evidence="1">
    <location>
        <begin position="387"/>
        <end position="409"/>
    </location>
</feature>
<keyword evidence="1" id="KW-0472">Membrane</keyword>
<organism evidence="2 3">
    <name type="scientific">Thiosulfatimonas sediminis</name>
    <dbReference type="NCBI Taxonomy" id="2675054"/>
    <lineage>
        <taxon>Bacteria</taxon>
        <taxon>Pseudomonadati</taxon>
        <taxon>Pseudomonadota</taxon>
        <taxon>Gammaproteobacteria</taxon>
        <taxon>Thiotrichales</taxon>
        <taxon>Piscirickettsiaceae</taxon>
        <taxon>Thiosulfatimonas</taxon>
    </lineage>
</organism>
<gene>
    <name evidence="2" type="ORF">THMIRHAS_00080</name>
</gene>
<feature type="transmembrane region" description="Helical" evidence="1">
    <location>
        <begin position="453"/>
        <end position="473"/>
    </location>
</feature>
<dbReference type="RefSeq" id="WP_173269073.1">
    <property type="nucleotide sequence ID" value="NZ_AP021889.1"/>
</dbReference>
<dbReference type="PANTHER" id="PTHR20992:SF9">
    <property type="entry name" value="AT15442P-RELATED"/>
    <property type="match status" value="1"/>
</dbReference>
<dbReference type="KEGG" id="tse:THMIRHAS_00080"/>
<reference evidence="3" key="1">
    <citation type="submission" date="2019-11" db="EMBL/GenBank/DDBJ databases">
        <title>Isolation and characterization of two novel species in the genus Thiomicrorhabdus.</title>
        <authorList>
            <person name="Mochizuki J."/>
            <person name="Kojima H."/>
            <person name="Fukui M."/>
        </authorList>
    </citation>
    <scope>NUCLEOTIDE SEQUENCE [LARGE SCALE GENOMIC DNA]</scope>
    <source>
        <strain evidence="3">aks77</strain>
    </source>
</reference>
<keyword evidence="1" id="KW-0812">Transmembrane</keyword>
<dbReference type="InterPro" id="IPR005240">
    <property type="entry name" value="DUF389"/>
</dbReference>
<evidence type="ECO:0000313" key="3">
    <source>
        <dbReference type="Proteomes" id="UP000501726"/>
    </source>
</evidence>
<dbReference type="PANTHER" id="PTHR20992">
    <property type="entry name" value="AT15442P-RELATED"/>
    <property type="match status" value="1"/>
</dbReference>
<evidence type="ECO:0000313" key="2">
    <source>
        <dbReference type="EMBL" id="BBP44635.1"/>
    </source>
</evidence>
<dbReference type="AlphaFoldDB" id="A0A6F8PR95"/>
<dbReference type="Pfam" id="PF04087">
    <property type="entry name" value="DUF389"/>
    <property type="match status" value="1"/>
</dbReference>
<evidence type="ECO:0008006" key="4">
    <source>
        <dbReference type="Google" id="ProtNLM"/>
    </source>
</evidence>
<dbReference type="SUPFAM" id="SSF111331">
    <property type="entry name" value="NAD kinase/diacylglycerol kinase-like"/>
    <property type="match status" value="1"/>
</dbReference>
<dbReference type="NCBIfam" id="TIGR00341">
    <property type="entry name" value="TIGR00341 family protein"/>
    <property type="match status" value="1"/>
</dbReference>
<sequence>MSSELTESLNAPVWQVLFSDQDSSEFSQKVAPQLNALIKEGRLSAWQGLHLEQTNLTEIDATLPLVCWLNDSNQRALLEMPAASNWQLAFLPHIQNIRTQRRFKVAVKLMQACEQILQATATKPVDLMYCNQQLVMTSVMIGDPQLMRPASQVPLSWWGRLKQFIGMSVHVTQSRLMPYKIQTAKETLVHTAAIGMTMVYRGEDNDFTRRVLEPSEEDESSLNAVIFAPRSILDGLNFVYHRFFSRRFENGSNRLYLGKIKSESLRIHCSGRPLDYSLDGELKQADELFLTLQPKVLSILNQDYPDNAYHAELKESVRIVGLPKGEVIKDLAMRPLPWIDHANPEEIKDTFVMLKESSKTSQPYLVLMVLSTLLATVGLFANSTPVIIGAMILAPLMSPIISLSMGLLRQTPDLIFNATKTLLVGIILSLLFAVLFTVLMPLQSLNSEISARLSPTILDLGVAIISGIAGAYANAKSEVAKSLAGVAIAVALVPPLAVSGIGIGWMDWHVFYGAFLLFITNLFGIVLAAAATFLVMGFSPFRLAQRGLFVSSVFVIAVSVPLLLAFNSMVQEQRMQNMLEQWQCTGLDSPVTLRDIRLHGANPLKVSATLLANRPLQNDDLDLIKQRLEEQLGRKIELEAVLAIKR</sequence>
<dbReference type="InterPro" id="IPR016064">
    <property type="entry name" value="NAD/diacylglycerol_kinase_sf"/>
</dbReference>